<evidence type="ECO:0000256" key="2">
    <source>
        <dbReference type="SAM" id="Phobius"/>
    </source>
</evidence>
<evidence type="ECO:0000256" key="1">
    <source>
        <dbReference type="SAM" id="MobiDB-lite"/>
    </source>
</evidence>
<dbReference type="RefSeq" id="WP_343774655.1">
    <property type="nucleotide sequence ID" value="NZ_BAAADV010000007.1"/>
</dbReference>
<feature type="transmembrane region" description="Helical" evidence="2">
    <location>
        <begin position="91"/>
        <end position="114"/>
    </location>
</feature>
<reference evidence="3 4" key="1">
    <citation type="journal article" date="2019" name="Int. J. Syst. Evol. Microbiol.">
        <title>The Global Catalogue of Microorganisms (GCM) 10K type strain sequencing project: providing services to taxonomists for standard genome sequencing and annotation.</title>
        <authorList>
            <consortium name="The Broad Institute Genomics Platform"/>
            <consortium name="The Broad Institute Genome Sequencing Center for Infectious Disease"/>
            <person name="Wu L."/>
            <person name="Ma J."/>
        </authorList>
    </citation>
    <scope>NUCLEOTIDE SEQUENCE [LARGE SCALE GENOMIC DNA]</scope>
    <source>
        <strain evidence="3 4">JCM 16328</strain>
    </source>
</reference>
<accession>A0AAV3TCY7</accession>
<name>A0AAV3TCY7_9EURY</name>
<comment type="caution">
    <text evidence="3">The sequence shown here is derived from an EMBL/GenBank/DDBJ whole genome shotgun (WGS) entry which is preliminary data.</text>
</comment>
<evidence type="ECO:0000313" key="4">
    <source>
        <dbReference type="Proteomes" id="UP001500420"/>
    </source>
</evidence>
<keyword evidence="2" id="KW-1133">Transmembrane helix</keyword>
<dbReference type="InterPro" id="IPR058278">
    <property type="entry name" value="DUF7972"/>
</dbReference>
<keyword evidence="2" id="KW-0472">Membrane</keyword>
<dbReference type="AlphaFoldDB" id="A0AAV3TCY7"/>
<feature type="region of interest" description="Disordered" evidence="1">
    <location>
        <begin position="1"/>
        <end position="22"/>
    </location>
</feature>
<feature type="transmembrane region" description="Helical" evidence="2">
    <location>
        <begin position="311"/>
        <end position="333"/>
    </location>
</feature>
<evidence type="ECO:0000313" key="3">
    <source>
        <dbReference type="EMBL" id="GAA0678030.1"/>
    </source>
</evidence>
<keyword evidence="4" id="KW-1185">Reference proteome</keyword>
<feature type="transmembrane region" description="Helical" evidence="2">
    <location>
        <begin position="48"/>
        <end position="71"/>
    </location>
</feature>
<dbReference type="Pfam" id="PF25927">
    <property type="entry name" value="DUF7972"/>
    <property type="match status" value="1"/>
</dbReference>
<organism evidence="3 4">
    <name type="scientific">Natronoarchaeum mannanilyticum</name>
    <dbReference type="NCBI Taxonomy" id="926360"/>
    <lineage>
        <taxon>Archaea</taxon>
        <taxon>Methanobacteriati</taxon>
        <taxon>Methanobacteriota</taxon>
        <taxon>Stenosarchaea group</taxon>
        <taxon>Halobacteria</taxon>
        <taxon>Halobacteriales</taxon>
        <taxon>Natronoarchaeaceae</taxon>
    </lineage>
</organism>
<feature type="compositionally biased region" description="Basic and acidic residues" evidence="1">
    <location>
        <begin position="1"/>
        <end position="14"/>
    </location>
</feature>
<protein>
    <submittedName>
        <fullName evidence="3">Uncharacterized protein</fullName>
    </submittedName>
</protein>
<sequence length="357" mass="38530">MTGDGTDGRGRGEKPGPAMKIDDVSASVRSRGPVERAKRWFVLTASRWVVTAILLFGVFGTIVLVGLFGPVPVETFLGGGGISTGGVLTELLKTIVSVVVIVLSINQLVLSPGLGPVGEQRERYEDAMDLRRRIEEHTGERVSPTTPSLFFGMLMDEIVEQAELLREATADAAPLSLQGAVDRYVDAVERDGTYVRDQLGDAGLGEFEVVQALLRFAISEKVASLRALRASHRASLSEEQADAVDGMEELLELFTISREYIKTIYIRSEYIRLSRGLLYVGLPSLVATYCAIQIYQPTAFPGATLGLPHRLLFVAGAVTVAVTPFTLLVAFVLRLAVLSLSTLFVGPFSAGNSDLDN</sequence>
<keyword evidence="2" id="KW-0812">Transmembrane</keyword>
<feature type="transmembrane region" description="Helical" evidence="2">
    <location>
        <begin position="276"/>
        <end position="296"/>
    </location>
</feature>
<proteinExistence type="predicted"/>
<dbReference type="Proteomes" id="UP001500420">
    <property type="component" value="Unassembled WGS sequence"/>
</dbReference>
<gene>
    <name evidence="3" type="ORF">GCM10009020_27780</name>
</gene>
<dbReference type="EMBL" id="BAAADV010000007">
    <property type="protein sequence ID" value="GAA0678030.1"/>
    <property type="molecule type" value="Genomic_DNA"/>
</dbReference>